<dbReference type="KEGG" id="awo:Awo_c24770"/>
<evidence type="ECO:0000256" key="1">
    <source>
        <dbReference type="ARBA" id="ARBA00007637"/>
    </source>
</evidence>
<reference evidence="3 4" key="2">
    <citation type="journal article" date="2012" name="PLoS ONE">
        <title>An ancient pathway combining carbon dioxide fixation with the generation and utilization of a sodium ion gradient for ATP synthesis.</title>
        <authorList>
            <person name="Poehlein A."/>
            <person name="Schmidt S."/>
            <person name="Kaster A.K."/>
            <person name="Goenrich M."/>
            <person name="Vollmers J."/>
            <person name="Thurmer A."/>
            <person name="Bertsch J."/>
            <person name="Schuchmann K."/>
            <person name="Voigt B."/>
            <person name="Hecker M."/>
            <person name="Daniel R."/>
            <person name="Thauer R.K."/>
            <person name="Gottschalk G."/>
            <person name="Muller V."/>
        </authorList>
    </citation>
    <scope>NUCLEOTIDE SEQUENCE [LARGE SCALE GENOMIC DNA]</scope>
    <source>
        <strain evidence="4">ATCC 29683 / DSM 1030 / JCM 2381 / KCTC 1655 / WB1</strain>
    </source>
</reference>
<dbReference type="Pfam" id="PF01370">
    <property type="entry name" value="Epimerase"/>
    <property type="match status" value="1"/>
</dbReference>
<evidence type="ECO:0000259" key="2">
    <source>
        <dbReference type="Pfam" id="PF01370"/>
    </source>
</evidence>
<dbReference type="Gene3D" id="3.40.50.720">
    <property type="entry name" value="NAD(P)-binding Rossmann-like Domain"/>
    <property type="match status" value="1"/>
</dbReference>
<accession>H6LDS0</accession>
<dbReference type="InterPro" id="IPR001509">
    <property type="entry name" value="Epimerase_deHydtase"/>
</dbReference>
<protein>
    <submittedName>
        <fullName evidence="3">NAD-dependent epimerase/dehydratase</fullName>
    </submittedName>
</protein>
<gene>
    <name evidence="3" type="ordered locus">Awo_c24770</name>
</gene>
<sequence length="296" mass="34265">MKILLTGATGFLGSYLLKEFIQNNYQVIILKRSTSNLFRIKEVISKVKYYDVDKINLKQVFKENPDIGTIFHTATCYGRKGESLKEMINTNLVFPLEILELASQENVEEFWNIDTVLFKNTNHYALSKKQFKDWGRDLALMKKIKFYNLKMEHIYGRLDDDNKFITYVLKKCLSNMSSIDLTFGEQKRDFIYVEDVVKIINFLLNNVMIKSANFKEFEIGTGTSIKIKDAVKIIKKATKSNIDLNFGALNYRENELMESSANLDALVSVGYNIDLTMDFCQGIKCLLNNEEFNCEN</sequence>
<dbReference type="AlphaFoldDB" id="H6LDS0"/>
<comment type="similarity">
    <text evidence="1">Belongs to the NAD(P)-dependent epimerase/dehydratase family.</text>
</comment>
<feature type="domain" description="NAD-dependent epimerase/dehydratase" evidence="2">
    <location>
        <begin position="3"/>
        <end position="207"/>
    </location>
</feature>
<proteinExistence type="inferred from homology"/>
<dbReference type="InterPro" id="IPR036291">
    <property type="entry name" value="NAD(P)-bd_dom_sf"/>
</dbReference>
<dbReference type="PANTHER" id="PTHR43000">
    <property type="entry name" value="DTDP-D-GLUCOSE 4,6-DEHYDRATASE-RELATED"/>
    <property type="match status" value="1"/>
</dbReference>
<name>H6LDS0_ACEWD</name>
<evidence type="ECO:0000313" key="4">
    <source>
        <dbReference type="Proteomes" id="UP000007177"/>
    </source>
</evidence>
<dbReference type="RefSeq" id="WP_014356834.1">
    <property type="nucleotide sequence ID" value="NC_016894.1"/>
</dbReference>
<dbReference type="Proteomes" id="UP000007177">
    <property type="component" value="Chromosome"/>
</dbReference>
<dbReference type="HOGENOM" id="CLU_007383_1_7_9"/>
<reference evidence="4" key="1">
    <citation type="submission" date="2011-07" db="EMBL/GenBank/DDBJ databases">
        <title>Complete genome sequence of Acetobacterium woodii.</title>
        <authorList>
            <person name="Poehlein A."/>
            <person name="Schmidt S."/>
            <person name="Kaster A.-K."/>
            <person name="Goenrich M."/>
            <person name="Vollmers J."/>
            <person name="Thuermer A."/>
            <person name="Gottschalk G."/>
            <person name="Thauer R.K."/>
            <person name="Daniel R."/>
            <person name="Mueller V."/>
        </authorList>
    </citation>
    <scope>NUCLEOTIDE SEQUENCE [LARGE SCALE GENOMIC DNA]</scope>
    <source>
        <strain evidence="4">ATCC 29683 / DSM 1030 / JCM 2381 / KCTC 1655 / WB1</strain>
    </source>
</reference>
<dbReference type="OrthoDB" id="9789543at2"/>
<evidence type="ECO:0000313" key="3">
    <source>
        <dbReference type="EMBL" id="AFA49234.1"/>
    </source>
</evidence>
<organism evidence="3 4">
    <name type="scientific">Acetobacterium woodii (strain ATCC 29683 / DSM 1030 / JCM 2381 / KCTC 1655 / WB1)</name>
    <dbReference type="NCBI Taxonomy" id="931626"/>
    <lineage>
        <taxon>Bacteria</taxon>
        <taxon>Bacillati</taxon>
        <taxon>Bacillota</taxon>
        <taxon>Clostridia</taxon>
        <taxon>Eubacteriales</taxon>
        <taxon>Eubacteriaceae</taxon>
        <taxon>Acetobacterium</taxon>
    </lineage>
</organism>
<dbReference type="EMBL" id="CP002987">
    <property type="protein sequence ID" value="AFA49234.1"/>
    <property type="molecule type" value="Genomic_DNA"/>
</dbReference>
<keyword evidence="4" id="KW-1185">Reference proteome</keyword>
<dbReference type="STRING" id="931626.Awo_c24770"/>
<dbReference type="eggNOG" id="COG0451">
    <property type="taxonomic scope" value="Bacteria"/>
</dbReference>
<dbReference type="SUPFAM" id="SSF51735">
    <property type="entry name" value="NAD(P)-binding Rossmann-fold domains"/>
    <property type="match status" value="1"/>
</dbReference>